<organism evidence="7 8">
    <name type="scientific">Undibacterium hunanense</name>
    <dbReference type="NCBI Taxonomy" id="2762292"/>
    <lineage>
        <taxon>Bacteria</taxon>
        <taxon>Pseudomonadati</taxon>
        <taxon>Pseudomonadota</taxon>
        <taxon>Betaproteobacteria</taxon>
        <taxon>Burkholderiales</taxon>
        <taxon>Oxalobacteraceae</taxon>
        <taxon>Undibacterium</taxon>
    </lineage>
</organism>
<reference evidence="7 8" key="1">
    <citation type="submission" date="2020-08" db="EMBL/GenBank/DDBJ databases">
        <title>Novel species isolated from subtropical streams in China.</title>
        <authorList>
            <person name="Lu H."/>
        </authorList>
    </citation>
    <scope>NUCLEOTIDE SEQUENCE [LARGE SCALE GENOMIC DNA]</scope>
    <source>
        <strain evidence="7 8">CY18W</strain>
    </source>
</reference>
<comment type="caution">
    <text evidence="7">The sequence shown here is derived from an EMBL/GenBank/DDBJ whole genome shotgun (WGS) entry which is preliminary data.</text>
</comment>
<keyword evidence="8" id="KW-1185">Reference proteome</keyword>
<proteinExistence type="inferred from homology"/>
<dbReference type="Gene3D" id="2.40.50.100">
    <property type="match status" value="1"/>
</dbReference>
<dbReference type="PANTHER" id="PTHR30469:SF33">
    <property type="entry name" value="SLR1207 PROTEIN"/>
    <property type="match status" value="1"/>
</dbReference>
<dbReference type="PANTHER" id="PTHR30469">
    <property type="entry name" value="MULTIDRUG RESISTANCE PROTEIN MDTA"/>
    <property type="match status" value="1"/>
</dbReference>
<evidence type="ECO:0000313" key="8">
    <source>
        <dbReference type="Proteomes" id="UP000650424"/>
    </source>
</evidence>
<evidence type="ECO:0000259" key="5">
    <source>
        <dbReference type="Pfam" id="PF25917"/>
    </source>
</evidence>
<feature type="coiled-coil region" evidence="2">
    <location>
        <begin position="143"/>
        <end position="170"/>
    </location>
</feature>
<comment type="similarity">
    <text evidence="1">Belongs to the membrane fusion protein (MFP) (TC 8.A.1) family.</text>
</comment>
<protein>
    <submittedName>
        <fullName evidence="7">Efflux RND transporter periplasmic adaptor subunit</fullName>
    </submittedName>
</protein>
<sequence>MPVFTKKRVFVAIALLVVGGAAAMYYQKEKGKPKEEEPKYRTVVVDKGNITQTVTASGTLNPVALINVGSQVSGTVVELKADFNDRVKQGQVLLKLDPTIFNAQIKQSEASLASAEASKRLAQATLERNQKLVTQNYISGTAMDQARREVEVADANIKLARAQLDRVKADLNNSVIRSPIDGVIIKRTIDMGQTVAASFQTPNLFQIARDLTKMQIDTSVSEADVGSLKDGLPARFVVDAYPDREFEAKLRQFRLAANVQQNVVTYNVVLDVDNKDELLKPGMTAQVRLVVGSRENVIRIPTAALRYKPTEEEQAKEAKALKEKEKNGSAAASGAASASASASVASNLPAPDVDDDVAFRTRKDLTRTFKLYKLDEKNQARTVDVKIGLSNFKYTEVISGDLKPGDNVITRALDKSGAR</sequence>
<evidence type="ECO:0000256" key="1">
    <source>
        <dbReference type="ARBA" id="ARBA00009477"/>
    </source>
</evidence>
<dbReference type="Proteomes" id="UP000650424">
    <property type="component" value="Unassembled WGS sequence"/>
</dbReference>
<dbReference type="InterPro" id="IPR058792">
    <property type="entry name" value="Beta-barrel_RND_2"/>
</dbReference>
<evidence type="ECO:0000313" key="7">
    <source>
        <dbReference type="EMBL" id="MBC3920233.1"/>
    </source>
</evidence>
<dbReference type="SUPFAM" id="SSF111369">
    <property type="entry name" value="HlyD-like secretion proteins"/>
    <property type="match status" value="1"/>
</dbReference>
<dbReference type="Gene3D" id="2.40.30.170">
    <property type="match status" value="1"/>
</dbReference>
<dbReference type="InterPro" id="IPR006143">
    <property type="entry name" value="RND_pump_MFP"/>
</dbReference>
<feature type="region of interest" description="Disordered" evidence="3">
    <location>
        <begin position="309"/>
        <end position="334"/>
    </location>
</feature>
<feature type="domain" description="Multidrug resistance protein MdtA-like barrel-sandwich hybrid" evidence="5">
    <location>
        <begin position="66"/>
        <end position="204"/>
    </location>
</feature>
<keyword evidence="2" id="KW-0175">Coiled coil</keyword>
<evidence type="ECO:0000256" key="3">
    <source>
        <dbReference type="SAM" id="MobiDB-lite"/>
    </source>
</evidence>
<feature type="compositionally biased region" description="Basic and acidic residues" evidence="3">
    <location>
        <begin position="309"/>
        <end position="327"/>
    </location>
</feature>
<dbReference type="Gene3D" id="2.40.420.20">
    <property type="match status" value="1"/>
</dbReference>
<evidence type="ECO:0000259" key="4">
    <source>
        <dbReference type="Pfam" id="PF25876"/>
    </source>
</evidence>
<dbReference type="Pfam" id="PF25917">
    <property type="entry name" value="BSH_RND"/>
    <property type="match status" value="1"/>
</dbReference>
<evidence type="ECO:0000256" key="2">
    <source>
        <dbReference type="SAM" id="Coils"/>
    </source>
</evidence>
<dbReference type="Pfam" id="PF25876">
    <property type="entry name" value="HH_MFP_RND"/>
    <property type="match status" value="1"/>
</dbReference>
<dbReference type="Pfam" id="PF25954">
    <property type="entry name" value="Beta-barrel_RND_2"/>
    <property type="match status" value="1"/>
</dbReference>
<accession>A0ABR6ZWK9</accession>
<feature type="domain" description="CusB-like beta-barrel" evidence="6">
    <location>
        <begin position="217"/>
        <end position="290"/>
    </location>
</feature>
<dbReference type="NCBIfam" id="TIGR01730">
    <property type="entry name" value="RND_mfp"/>
    <property type="match status" value="1"/>
</dbReference>
<dbReference type="RefSeq" id="WP_186949578.1">
    <property type="nucleotide sequence ID" value="NZ_JACOGF010000014.1"/>
</dbReference>
<feature type="domain" description="Multidrug resistance protein MdtA-like alpha-helical hairpin" evidence="4">
    <location>
        <begin position="105"/>
        <end position="172"/>
    </location>
</feature>
<dbReference type="InterPro" id="IPR058625">
    <property type="entry name" value="MdtA-like_BSH"/>
</dbReference>
<dbReference type="Gene3D" id="1.10.287.470">
    <property type="entry name" value="Helix hairpin bin"/>
    <property type="match status" value="1"/>
</dbReference>
<evidence type="ECO:0000259" key="6">
    <source>
        <dbReference type="Pfam" id="PF25954"/>
    </source>
</evidence>
<dbReference type="InterPro" id="IPR058624">
    <property type="entry name" value="MdtA-like_HH"/>
</dbReference>
<name>A0ABR6ZWK9_9BURK</name>
<dbReference type="EMBL" id="JACOGF010000014">
    <property type="protein sequence ID" value="MBC3920233.1"/>
    <property type="molecule type" value="Genomic_DNA"/>
</dbReference>
<gene>
    <name evidence="7" type="ORF">H8L32_22405</name>
</gene>